<feature type="domain" description="RING-type" evidence="16">
    <location>
        <begin position="92"/>
        <end position="132"/>
    </location>
</feature>
<dbReference type="PROSITE" id="PS50089">
    <property type="entry name" value="ZF_RING_2"/>
    <property type="match status" value="1"/>
</dbReference>
<evidence type="ECO:0000313" key="18">
    <source>
        <dbReference type="Proteomes" id="UP000008694"/>
    </source>
</evidence>
<proteinExistence type="inferred from homology"/>
<dbReference type="GO" id="GO:0008270">
    <property type="term" value="F:zinc ion binding"/>
    <property type="evidence" value="ECO:0007669"/>
    <property type="project" value="UniProtKB-KW"/>
</dbReference>
<comment type="catalytic activity">
    <reaction evidence="1">
        <text>S-ubiquitinyl-[E2 ubiquitin-conjugating enzyme]-L-cysteine + [acceptor protein]-L-lysine = [E2 ubiquitin-conjugating enzyme]-L-cysteine + N(6)-ubiquitinyl-[acceptor protein]-L-lysine.</text>
        <dbReference type="EC" id="2.3.2.27"/>
    </reaction>
</comment>
<evidence type="ECO:0000256" key="9">
    <source>
        <dbReference type="ARBA" id="ARBA00022786"/>
    </source>
</evidence>
<dbReference type="eggNOG" id="KOG0800">
    <property type="taxonomic scope" value="Eukaryota"/>
</dbReference>
<comment type="similarity">
    <text evidence="13">Belongs to the RING-type zinc finger family. ATL subfamily.</text>
</comment>
<dbReference type="HOGENOM" id="CLU_1596752_0_0_1"/>
<keyword evidence="5" id="KW-0808">Transferase</keyword>
<name>D7L2U0_ARALL</name>
<keyword evidence="6 15" id="KW-0812">Transmembrane</keyword>
<evidence type="ECO:0000256" key="11">
    <source>
        <dbReference type="ARBA" id="ARBA00022989"/>
    </source>
</evidence>
<protein>
    <recommendedName>
        <fullName evidence="4">RING-type E3 ubiquitin transferase</fullName>
        <ecNumber evidence="4">2.3.2.27</ecNumber>
    </recommendedName>
</protein>
<dbReference type="PANTHER" id="PTHR46913">
    <property type="entry name" value="RING-H2 FINGER PROTEIN ATL16"/>
    <property type="match status" value="1"/>
</dbReference>
<dbReference type="EMBL" id="GL348715">
    <property type="protein sequence ID" value="EFH62520.1"/>
    <property type="molecule type" value="Genomic_DNA"/>
</dbReference>
<keyword evidence="12 15" id="KW-0472">Membrane</keyword>
<evidence type="ECO:0000256" key="2">
    <source>
        <dbReference type="ARBA" id="ARBA00004167"/>
    </source>
</evidence>
<dbReference type="EC" id="2.3.2.27" evidence="4"/>
<evidence type="ECO:0000256" key="5">
    <source>
        <dbReference type="ARBA" id="ARBA00022679"/>
    </source>
</evidence>
<evidence type="ECO:0000256" key="6">
    <source>
        <dbReference type="ARBA" id="ARBA00022692"/>
    </source>
</evidence>
<dbReference type="UniPathway" id="UPA00143"/>
<comment type="subcellular location">
    <subcellularLocation>
        <location evidence="2">Membrane</location>
        <topology evidence="2">Single-pass membrane protein</topology>
    </subcellularLocation>
</comment>
<keyword evidence="7" id="KW-0479">Metal-binding</keyword>
<dbReference type="Gene3D" id="3.30.40.10">
    <property type="entry name" value="Zinc/RING finger domain, C3HC4 (zinc finger)"/>
    <property type="match status" value="1"/>
</dbReference>
<keyword evidence="8 14" id="KW-0863">Zinc-finger</keyword>
<organism evidence="18">
    <name type="scientific">Arabidopsis lyrata subsp. lyrata</name>
    <name type="common">Lyre-leaved rock-cress</name>
    <dbReference type="NCBI Taxonomy" id="81972"/>
    <lineage>
        <taxon>Eukaryota</taxon>
        <taxon>Viridiplantae</taxon>
        <taxon>Streptophyta</taxon>
        <taxon>Embryophyta</taxon>
        <taxon>Tracheophyta</taxon>
        <taxon>Spermatophyta</taxon>
        <taxon>Magnoliopsida</taxon>
        <taxon>eudicotyledons</taxon>
        <taxon>Gunneridae</taxon>
        <taxon>Pentapetalae</taxon>
        <taxon>rosids</taxon>
        <taxon>malvids</taxon>
        <taxon>Brassicales</taxon>
        <taxon>Brassicaceae</taxon>
        <taxon>Camelineae</taxon>
        <taxon>Arabidopsis</taxon>
    </lineage>
</organism>
<gene>
    <name evidence="17" type="ORF">ARALYDRAFT_900366</name>
</gene>
<dbReference type="SUPFAM" id="SSF57850">
    <property type="entry name" value="RING/U-box"/>
    <property type="match status" value="1"/>
</dbReference>
<dbReference type="GO" id="GO:0016567">
    <property type="term" value="P:protein ubiquitination"/>
    <property type="evidence" value="ECO:0007669"/>
    <property type="project" value="UniProtKB-UniPathway"/>
</dbReference>
<evidence type="ECO:0000256" key="14">
    <source>
        <dbReference type="PROSITE-ProRule" id="PRU00175"/>
    </source>
</evidence>
<evidence type="ECO:0000256" key="15">
    <source>
        <dbReference type="SAM" id="Phobius"/>
    </source>
</evidence>
<evidence type="ECO:0000256" key="10">
    <source>
        <dbReference type="ARBA" id="ARBA00022833"/>
    </source>
</evidence>
<dbReference type="InterPro" id="IPR044600">
    <property type="entry name" value="ATL1/ATL16-like"/>
</dbReference>
<sequence length="167" mass="19254">MHNSSNCIEIYSDFTVFVSFDLYSCAVPLTNLFLFFLFLCYVGGFCVFHLWQLLSSVCNGIIKKKVGIKPSVLRSIPVVDFNPPAFRYGVECVFCLSEFVDRDKIRILPNCNHCFHVVCIDRWFQLYSTCPIYSKRVGMRHNLAATTTRVWLKITTVVTHYTNLGKL</sequence>
<comment type="pathway">
    <text evidence="3">Protein modification; protein ubiquitination.</text>
</comment>
<evidence type="ECO:0000256" key="4">
    <source>
        <dbReference type="ARBA" id="ARBA00012483"/>
    </source>
</evidence>
<keyword evidence="11 15" id="KW-1133">Transmembrane helix</keyword>
<evidence type="ECO:0000256" key="7">
    <source>
        <dbReference type="ARBA" id="ARBA00022723"/>
    </source>
</evidence>
<dbReference type="GO" id="GO:0016020">
    <property type="term" value="C:membrane"/>
    <property type="evidence" value="ECO:0007669"/>
    <property type="project" value="UniProtKB-SubCell"/>
</dbReference>
<feature type="transmembrane region" description="Helical" evidence="15">
    <location>
        <begin position="32"/>
        <end position="54"/>
    </location>
</feature>
<dbReference type="GO" id="GO:0061630">
    <property type="term" value="F:ubiquitin protein ligase activity"/>
    <property type="evidence" value="ECO:0007669"/>
    <property type="project" value="UniProtKB-EC"/>
</dbReference>
<keyword evidence="9" id="KW-0833">Ubl conjugation pathway</keyword>
<keyword evidence="18" id="KW-1185">Reference proteome</keyword>
<evidence type="ECO:0000256" key="8">
    <source>
        <dbReference type="ARBA" id="ARBA00022771"/>
    </source>
</evidence>
<evidence type="ECO:0000313" key="17">
    <source>
        <dbReference type="EMBL" id="EFH62520.1"/>
    </source>
</evidence>
<evidence type="ECO:0000256" key="12">
    <source>
        <dbReference type="ARBA" id="ARBA00023136"/>
    </source>
</evidence>
<evidence type="ECO:0000256" key="13">
    <source>
        <dbReference type="ARBA" id="ARBA00024209"/>
    </source>
</evidence>
<reference evidence="18" key="1">
    <citation type="journal article" date="2011" name="Nat. Genet.">
        <title>The Arabidopsis lyrata genome sequence and the basis of rapid genome size change.</title>
        <authorList>
            <person name="Hu T.T."/>
            <person name="Pattyn P."/>
            <person name="Bakker E.G."/>
            <person name="Cao J."/>
            <person name="Cheng J.-F."/>
            <person name="Clark R.M."/>
            <person name="Fahlgren N."/>
            <person name="Fawcett J.A."/>
            <person name="Grimwood J."/>
            <person name="Gundlach H."/>
            <person name="Haberer G."/>
            <person name="Hollister J.D."/>
            <person name="Ossowski S."/>
            <person name="Ottilar R.P."/>
            <person name="Salamov A.A."/>
            <person name="Schneeberger K."/>
            <person name="Spannagl M."/>
            <person name="Wang X."/>
            <person name="Yang L."/>
            <person name="Nasrallah M.E."/>
            <person name="Bergelson J."/>
            <person name="Carrington J.C."/>
            <person name="Gaut B.S."/>
            <person name="Schmutz J."/>
            <person name="Mayer K.F.X."/>
            <person name="Van de Peer Y."/>
            <person name="Grigoriev I.V."/>
            <person name="Nordborg M."/>
            <person name="Weigel D."/>
            <person name="Guo Y.-L."/>
        </authorList>
    </citation>
    <scope>NUCLEOTIDE SEQUENCE [LARGE SCALE GENOMIC DNA]</scope>
    <source>
        <strain evidence="18">cv. MN47</strain>
    </source>
</reference>
<dbReference type="Proteomes" id="UP000008694">
    <property type="component" value="Unassembled WGS sequence"/>
</dbReference>
<evidence type="ECO:0000259" key="16">
    <source>
        <dbReference type="PROSITE" id="PS50089"/>
    </source>
</evidence>
<dbReference type="Gramene" id="scaffold_304336.1">
    <property type="protein sequence ID" value="scaffold_304336.1"/>
    <property type="gene ID" value="scaffold_304336.1"/>
</dbReference>
<evidence type="ECO:0000256" key="3">
    <source>
        <dbReference type="ARBA" id="ARBA00004906"/>
    </source>
</evidence>
<dbReference type="PANTHER" id="PTHR46913:SF1">
    <property type="entry name" value="RING-H2 FINGER PROTEIN ATL16"/>
    <property type="match status" value="1"/>
</dbReference>
<keyword evidence="10" id="KW-0862">Zinc</keyword>
<dbReference type="AlphaFoldDB" id="D7L2U0"/>
<dbReference type="Pfam" id="PF13639">
    <property type="entry name" value="zf-RING_2"/>
    <property type="match status" value="1"/>
</dbReference>
<accession>D7L2U0</accession>
<evidence type="ECO:0000256" key="1">
    <source>
        <dbReference type="ARBA" id="ARBA00000900"/>
    </source>
</evidence>
<dbReference type="InterPro" id="IPR013083">
    <property type="entry name" value="Znf_RING/FYVE/PHD"/>
</dbReference>
<dbReference type="InterPro" id="IPR001841">
    <property type="entry name" value="Znf_RING"/>
</dbReference>